<evidence type="ECO:0000259" key="6">
    <source>
        <dbReference type="Pfam" id="PF01276"/>
    </source>
</evidence>
<keyword evidence="3" id="KW-0210">Decarboxylase</keyword>
<dbReference type="Pfam" id="PF01276">
    <property type="entry name" value="OKR_DC_1"/>
    <property type="match status" value="1"/>
</dbReference>
<protein>
    <submittedName>
        <fullName evidence="8">Orn/Lys/Arg decarboxylase major region</fullName>
    </submittedName>
</protein>
<dbReference type="InterPro" id="IPR052357">
    <property type="entry name" value="Orn_Lys_Arg_decarboxylase-I"/>
</dbReference>
<evidence type="ECO:0000256" key="1">
    <source>
        <dbReference type="ARBA" id="ARBA00001933"/>
    </source>
</evidence>
<dbReference type="STRING" id="717606.PaecuDRAFT_2207"/>
<dbReference type="EMBL" id="AEDD01000005">
    <property type="protein sequence ID" value="EFM10957.1"/>
    <property type="molecule type" value="Genomic_DNA"/>
</dbReference>
<keyword evidence="9" id="KW-1185">Reference proteome</keyword>
<comment type="cofactor">
    <cofactor evidence="1">
        <name>pyridoxal 5'-phosphate</name>
        <dbReference type="ChEBI" id="CHEBI:597326"/>
    </cofactor>
</comment>
<evidence type="ECO:0000256" key="4">
    <source>
        <dbReference type="ARBA" id="ARBA00022898"/>
    </source>
</evidence>
<sequence>MKNKAEKLGYAPLYEKLNEHALTRPVSLHVPGHRNGESWRRGLQNNTERYGIDRYESLLPLDITELSHTDDLHAPEGVIAEAQQLASQLYRSDHTFFLIGGSTAGNHGMILAVCDPGDLILVQRNVHKSILNGLRLAGASAVFLQPSREEAEGTWTVPDLHVVKEALERHPEAKAVLLSTPNYYGRAVSMRGYADLVHEYQIPLLVDEAHGAHYGFHPAFPRSALADGADAVVHSTHKTLTAMTMGAMLHIKGARIDLGRLRDVLASIQSSSPSYPIMASIDIARAMVQAEGADLFDSGIQAARKLRNHLNSENSRLIASSIKEEDSTPLIDPLRILLKDRAGRYSGYELQKRFEQHGCWAEMADETRVLLLFGGYMSDEELSRIIAACDAVAESLLDPREGDGICTAKDEVAHSMEEAGAVDAVSEPVAFSFKRVDAQRITNIAIEHAAGYRSAETVIPYPPGIPLIYAGEMITATVAKELKRIGEHGAKCQGAADPSLQTICVVQDKTNG</sequence>
<dbReference type="PANTHER" id="PTHR43277:SF3">
    <property type="entry name" value="DECARBOXYLASE, PUTATIVE-RELATED"/>
    <property type="match status" value="1"/>
</dbReference>
<dbReference type="SUPFAM" id="SSF53383">
    <property type="entry name" value="PLP-dependent transferases"/>
    <property type="match status" value="1"/>
</dbReference>
<reference evidence="8 9" key="1">
    <citation type="submission" date="2010-07" db="EMBL/GenBank/DDBJ databases">
        <title>The draft genome of Paenibacillus curdlanolyticus YK9.</title>
        <authorList>
            <consortium name="US DOE Joint Genome Institute (JGI-PGF)"/>
            <person name="Lucas S."/>
            <person name="Copeland A."/>
            <person name="Lapidus A."/>
            <person name="Cheng J.-F."/>
            <person name="Bruce D."/>
            <person name="Goodwin L."/>
            <person name="Pitluck S."/>
            <person name="Land M.L."/>
            <person name="Hauser L."/>
            <person name="Chang Y.-J."/>
            <person name="Jeffries C."/>
            <person name="Anderson I.J."/>
            <person name="Johnson E."/>
            <person name="Loganathan U."/>
            <person name="Mulhopadhyay B."/>
            <person name="Kyrpides N."/>
            <person name="Woyke T.J."/>
        </authorList>
    </citation>
    <scope>NUCLEOTIDE SEQUENCE [LARGE SCALE GENOMIC DNA]</scope>
    <source>
        <strain evidence="8 9">YK9</strain>
    </source>
</reference>
<keyword evidence="4" id="KW-0663">Pyridoxal phosphate</keyword>
<evidence type="ECO:0000256" key="3">
    <source>
        <dbReference type="ARBA" id="ARBA00022793"/>
    </source>
</evidence>
<dbReference type="Pfam" id="PF03711">
    <property type="entry name" value="OKR_DC_1_C"/>
    <property type="match status" value="1"/>
</dbReference>
<gene>
    <name evidence="8" type="ORF">PaecuDRAFT_2207</name>
</gene>
<dbReference type="SUPFAM" id="SSF55904">
    <property type="entry name" value="Ornithine decarboxylase C-terminal domain"/>
    <property type="match status" value="1"/>
</dbReference>
<name>E0I973_9BACL</name>
<dbReference type="Gene3D" id="3.90.105.10">
    <property type="entry name" value="Molybdopterin biosynthesis moea protein, domain 2"/>
    <property type="match status" value="1"/>
</dbReference>
<dbReference type="eggNOG" id="COG1982">
    <property type="taxonomic scope" value="Bacteria"/>
</dbReference>
<feature type="domain" description="Orn/Lys/Arg decarboxylases family 1 pyridoxal-P attachment site" evidence="6">
    <location>
        <begin position="12"/>
        <end position="318"/>
    </location>
</feature>
<comment type="similarity">
    <text evidence="2">Belongs to the Orn/Lys/Arg decarboxylase class-I family.</text>
</comment>
<feature type="domain" description="Orn/Lys/Arg decarboxylase C-terminal" evidence="7">
    <location>
        <begin position="432"/>
        <end position="477"/>
    </location>
</feature>
<keyword evidence="5" id="KW-0456">Lyase</keyword>
<dbReference type="InterPro" id="IPR000310">
    <property type="entry name" value="Orn/Lys/Arg_deCO2ase_major_dom"/>
</dbReference>
<dbReference type="InterPro" id="IPR015421">
    <property type="entry name" value="PyrdxlP-dep_Trfase_major"/>
</dbReference>
<evidence type="ECO:0000313" key="8">
    <source>
        <dbReference type="EMBL" id="EFM10957.1"/>
    </source>
</evidence>
<dbReference type="OrthoDB" id="9815233at2"/>
<organism evidence="8 9">
    <name type="scientific">Paenibacillus curdlanolyticus YK9</name>
    <dbReference type="NCBI Taxonomy" id="717606"/>
    <lineage>
        <taxon>Bacteria</taxon>
        <taxon>Bacillati</taxon>
        <taxon>Bacillota</taxon>
        <taxon>Bacilli</taxon>
        <taxon>Bacillales</taxon>
        <taxon>Paenibacillaceae</taxon>
        <taxon>Paenibacillus</taxon>
    </lineage>
</organism>
<dbReference type="InterPro" id="IPR036633">
    <property type="entry name" value="Prn/Lys/Arg_de-COase_C_sf"/>
</dbReference>
<dbReference type="Proteomes" id="UP000005387">
    <property type="component" value="Unassembled WGS sequence"/>
</dbReference>
<evidence type="ECO:0000256" key="2">
    <source>
        <dbReference type="ARBA" id="ARBA00010671"/>
    </source>
</evidence>
<accession>E0I973</accession>
<dbReference type="GO" id="GO:0016831">
    <property type="term" value="F:carboxy-lyase activity"/>
    <property type="evidence" value="ECO:0007669"/>
    <property type="project" value="UniProtKB-KW"/>
</dbReference>
<dbReference type="AlphaFoldDB" id="E0I973"/>
<dbReference type="InterPro" id="IPR015424">
    <property type="entry name" value="PyrdxlP-dep_Trfase"/>
</dbReference>
<dbReference type="RefSeq" id="WP_006038206.1">
    <property type="nucleotide sequence ID" value="NZ_AEDD01000005.1"/>
</dbReference>
<dbReference type="InterPro" id="IPR008286">
    <property type="entry name" value="Prn/Lys/Arg_de-COase_C"/>
</dbReference>
<evidence type="ECO:0000313" key="9">
    <source>
        <dbReference type="Proteomes" id="UP000005387"/>
    </source>
</evidence>
<evidence type="ECO:0000256" key="5">
    <source>
        <dbReference type="ARBA" id="ARBA00023239"/>
    </source>
</evidence>
<evidence type="ECO:0000259" key="7">
    <source>
        <dbReference type="Pfam" id="PF03711"/>
    </source>
</evidence>
<dbReference type="PANTHER" id="PTHR43277">
    <property type="entry name" value="ARGININE DECARBOXYLASE"/>
    <property type="match status" value="1"/>
</dbReference>
<proteinExistence type="inferred from homology"/>
<dbReference type="Gene3D" id="3.40.640.10">
    <property type="entry name" value="Type I PLP-dependent aspartate aminotransferase-like (Major domain)"/>
    <property type="match status" value="1"/>
</dbReference>